<evidence type="ECO:0000256" key="1">
    <source>
        <dbReference type="SAM" id="MobiDB-lite"/>
    </source>
</evidence>
<dbReference type="InterPro" id="IPR023631">
    <property type="entry name" value="Amidase_dom"/>
</dbReference>
<dbReference type="NCBIfam" id="NF006043">
    <property type="entry name" value="PRK08186.1"/>
    <property type="match status" value="1"/>
</dbReference>
<evidence type="ECO:0000313" key="5">
    <source>
        <dbReference type="Proteomes" id="UP000032545"/>
    </source>
</evidence>
<sequence>MVIDAPSPDPTSTAPPPPTAEPVPAQTHPDPTSAAPDRQAPNLQAPTLQPPNLQAPGLQTPNLQTPNLQAAVLQAGYRSGRLRVTEVIAAVYDRIEARGDDAVWISRFPRSQALARAAALDAQRDALFGPPPAPTAPMAPAGSTGSATGPDHDPDGLGGATPDLPALFGLPFAVKDNIDVAGLPTTAGCPGFAYEPTEDAPAVSALLAAGAICVGKTNLDQFATGLSGARSPYGTPVSPFDPTLIAGGSSSGSGVAVAVGLVTFAVGTDTAGSGRVPAALTNVVGLKPSRGLVSTRGLVPACRSLDCLSVFALSVPDARLALSVMNGYDAADPYSRRLPLMPPADDAPAPDAAPAASLFPPEQGASGNNDHPPRPPHGLRVGVARPEQLTFFGDRGARAVYDDGLRLIRGVGARTGEIDLGPFLAAGALLYGGPWLAERFASVGEFVTARPDEVHPVVRTVLEPGASITGVETFRGLTHLRALRRQADEIWRDIDVLVLPTVPTTYPVEAVQADPIGLNARLGRYTTFVNLLDLAAVAVPVGFADGLPHGLTLIAPAGRDEFLVDLAARLHARTGLPVGATGHALARSGPAGRPGTPAGFLDLAVVGAHMSGLPLNGELTRLGAVLLRHDRTLPRYRLYALPGPQPRRPGLLRVHTGGAAIDAEVWRLPLAAAGGFLLEVPSPLAIGTLDLAGGPTLGFLCESAAVNGALDITALGGWRSYLARPQTETAPSQVP</sequence>
<dbReference type="Gene3D" id="1.20.58.1700">
    <property type="match status" value="1"/>
</dbReference>
<dbReference type="AlphaFoldDB" id="A0A0D8B8A1"/>
<organism evidence="4 5">
    <name type="scientific">Frankia torreyi</name>
    <dbReference type="NCBI Taxonomy" id="1856"/>
    <lineage>
        <taxon>Bacteria</taxon>
        <taxon>Bacillati</taxon>
        <taxon>Actinomycetota</taxon>
        <taxon>Actinomycetes</taxon>
        <taxon>Frankiales</taxon>
        <taxon>Frankiaceae</taxon>
        <taxon>Frankia</taxon>
    </lineage>
</organism>
<gene>
    <name evidence="4" type="ORF">FF36_05373</name>
</gene>
<dbReference type="SUPFAM" id="SSF75304">
    <property type="entry name" value="Amidase signature (AS) enzymes"/>
    <property type="match status" value="1"/>
</dbReference>
<dbReference type="Gene3D" id="3.10.490.10">
    <property type="entry name" value="Gamma-glutamyl cyclotransferase-like"/>
    <property type="match status" value="1"/>
</dbReference>
<feature type="region of interest" description="Disordered" evidence="1">
    <location>
        <begin position="339"/>
        <end position="378"/>
    </location>
</feature>
<dbReference type="PATRIC" id="fig|1502723.3.peg.5785"/>
<evidence type="ECO:0000313" key="4">
    <source>
        <dbReference type="EMBL" id="KJE20315.1"/>
    </source>
</evidence>
<dbReference type="EMBL" id="JYFN01000063">
    <property type="protein sequence ID" value="KJE20315.1"/>
    <property type="molecule type" value="Genomic_DNA"/>
</dbReference>
<reference evidence="4 5" key="2">
    <citation type="journal article" date="2016" name="Genome Announc.">
        <title>Permanent Draft Genome Sequences for Two Variants of Frankia sp. Strain CpI1, the First Frankia Strain Isolated from Root Nodules of Comptonia peregrina.</title>
        <authorList>
            <person name="Oshone R."/>
            <person name="Hurst S.G.IV."/>
            <person name="Abebe-Akele F."/>
            <person name="Simpson S."/>
            <person name="Morris K."/>
            <person name="Thomas W.K."/>
            <person name="Tisa L.S."/>
        </authorList>
    </citation>
    <scope>NUCLEOTIDE SEQUENCE [LARGE SCALE GENOMIC DNA]</scope>
    <source>
        <strain evidence="5">CpI1-S</strain>
    </source>
</reference>
<dbReference type="RefSeq" id="WP_052681452.1">
    <property type="nucleotide sequence ID" value="NZ_JYFN01000063.1"/>
</dbReference>
<proteinExistence type="predicted"/>
<keyword evidence="5" id="KW-1185">Reference proteome</keyword>
<dbReference type="GO" id="GO:0004039">
    <property type="term" value="F:allophanate hydrolase activity"/>
    <property type="evidence" value="ECO:0007669"/>
    <property type="project" value="UniProtKB-EC"/>
</dbReference>
<dbReference type="OrthoDB" id="182039at2"/>
<feature type="domain" description="Allophanate hydrolase C-terminal" evidence="3">
    <location>
        <begin position="602"/>
        <end position="723"/>
    </location>
</feature>
<evidence type="ECO:0000259" key="2">
    <source>
        <dbReference type="Pfam" id="PF01425"/>
    </source>
</evidence>
<dbReference type="Proteomes" id="UP000032545">
    <property type="component" value="Unassembled WGS sequence"/>
</dbReference>
<dbReference type="PANTHER" id="PTHR11895">
    <property type="entry name" value="TRANSAMIDASE"/>
    <property type="match status" value="1"/>
</dbReference>
<dbReference type="Pfam" id="PF21986">
    <property type="entry name" value="AH_C"/>
    <property type="match status" value="1"/>
</dbReference>
<dbReference type="InterPro" id="IPR036928">
    <property type="entry name" value="AS_sf"/>
</dbReference>
<feature type="compositionally biased region" description="Polar residues" evidence="1">
    <location>
        <begin position="41"/>
        <end position="63"/>
    </location>
</feature>
<feature type="compositionally biased region" description="Pro residues" evidence="1">
    <location>
        <begin position="7"/>
        <end position="21"/>
    </location>
</feature>
<dbReference type="EC" id="3.5.1.54" evidence="4"/>
<feature type="region of interest" description="Disordered" evidence="1">
    <location>
        <begin position="127"/>
        <end position="160"/>
    </location>
</feature>
<comment type="caution">
    <text evidence="4">The sequence shown here is derived from an EMBL/GenBank/DDBJ whole genome shotgun (WGS) entry which is preliminary data.</text>
</comment>
<dbReference type="PANTHER" id="PTHR11895:SF169">
    <property type="entry name" value="GLUTAMYL-TRNA(GLN) AMIDOTRANSFERASE"/>
    <property type="match status" value="1"/>
</dbReference>
<protein>
    <submittedName>
        <fullName evidence="4">Allophanate hydrolase</fullName>
        <ecNumber evidence="4">3.5.1.54</ecNumber>
    </submittedName>
</protein>
<feature type="domain" description="Amidase" evidence="2">
    <location>
        <begin position="163"/>
        <end position="563"/>
    </location>
</feature>
<dbReference type="InterPro" id="IPR000120">
    <property type="entry name" value="Amidase"/>
</dbReference>
<keyword evidence="4" id="KW-0378">Hydrolase</keyword>
<feature type="region of interest" description="Disordered" evidence="1">
    <location>
        <begin position="1"/>
        <end position="63"/>
    </location>
</feature>
<reference evidence="5" key="1">
    <citation type="submission" date="2015-02" db="EMBL/GenBank/DDBJ databases">
        <title>Draft Genome of Frankia sp. CpI1-S.</title>
        <authorList>
            <person name="Oshone R.T."/>
            <person name="Ngom M."/>
            <person name="Ghodhbane-Gtari F."/>
            <person name="Gtari M."/>
            <person name="Morris K."/>
            <person name="Thomas K."/>
            <person name="Sen A."/>
            <person name="Tisa L.S."/>
        </authorList>
    </citation>
    <scope>NUCLEOTIDE SEQUENCE [LARGE SCALE GENOMIC DNA]</scope>
    <source>
        <strain evidence="5">CpI1-S</strain>
    </source>
</reference>
<accession>A0A0D8B8A1</accession>
<evidence type="ECO:0000259" key="3">
    <source>
        <dbReference type="Pfam" id="PF21986"/>
    </source>
</evidence>
<dbReference type="Gene3D" id="3.90.1300.10">
    <property type="entry name" value="Amidase signature (AS) domain"/>
    <property type="match status" value="1"/>
</dbReference>
<feature type="compositionally biased region" description="Low complexity" evidence="1">
    <location>
        <begin position="343"/>
        <end position="356"/>
    </location>
</feature>
<name>A0A0D8B8A1_9ACTN</name>
<dbReference type="Pfam" id="PF01425">
    <property type="entry name" value="Amidase"/>
    <property type="match status" value="1"/>
</dbReference>
<dbReference type="InterPro" id="IPR053844">
    <property type="entry name" value="AH_C"/>
</dbReference>